<feature type="compositionally biased region" description="Pro residues" evidence="11">
    <location>
        <begin position="20"/>
        <end position="34"/>
    </location>
</feature>
<dbReference type="InterPro" id="IPR000719">
    <property type="entry name" value="Prot_kinase_dom"/>
</dbReference>
<gene>
    <name evidence="14" type="ORF">URODEC1_LOCUS119464</name>
    <name evidence="13" type="ORF">URODEC1_LOCUS33330</name>
</gene>
<dbReference type="FunFam" id="3.30.200.20:FF:000060">
    <property type="entry name" value="Serine/threonine-protein kinase isoform 1"/>
    <property type="match status" value="1"/>
</dbReference>
<sequence length="876" mass="95300">MKIPFVSKRSHRSSEAAGPSNPPPAAPQQPPPSPAASASSSPPEAAPGAAEEDFISQEEEYQMQLAMALSASASVSVGGGAGDPDGEQIRKAKLMSLGRGDPGAAGDQGGGDTAESLSRRYREYNFLDYNEKVIDGFYDIFGLSVESSRQKKIPSLAELQMSIGDLGFEVIVIDHKFDNALREMKEVAQCCMLGCDDISVSVRRIAEVVAEHMGGPVIDANEMFTRWLGKSIEQRTSHQTSLLPIGRIEIGLSRHRALLFKILADSVGIPCKLVKGSHYTGVEDDAISIIKMDNDREYLVDVMAAPGTLIPADVFNSKGTSFNANRTGQNQVTNSITNTDNEPVALQFECNHNQLHMPRNNNWISDNHSGHAKTTAPSAPNPCADTLSVTAGGSSAPCALVLQMQSDQPSTAGTLSKQKEDLKLLPNSQDNKESKRLFSDLNPLRAIGSGKSSVALKAPDNRNNEFQRRRENVAPVPARSQQPLVIKNWSAFNDISNKKQYNFAEGLVPRRNAMNNAASSSQLAWSAAKHYNSSAVERSNMSYVSPVRNCHNGTIGTSAMTTATNSGECLDKSNMGVASDYDMIGTSSANTACTYDIGKVAEKGPCDDLEKGSMYSRFDGQLSVNAQGFVQANENKENYGKHEHQKLYPDLRKSPPDRFMGAPKQHSGAVSPSQVGSSRVDMVLEDVSECEIPWEDLVIGERIGLGSYGEVYHADWNGTEVAVKKFLDQDFYGDALDEFRCEVRIMRRLRHPNIVLFMGAVTRPPNLSIVSEYLPRGSLHKIIHRCEIDEKRRIKMALDVARGMNCLHTSVPTIVHRDLKSPNLLVDDNWTVKVCDFGLSRLKHSTFLSSKSTAGTNLSFTLIVPAGVDGTGSTAE</sequence>
<dbReference type="PANTHER" id="PTHR44329">
    <property type="entry name" value="SERINE/THREONINE-PROTEIN KINASE TNNI3K-RELATED"/>
    <property type="match status" value="1"/>
</dbReference>
<accession>A0ABC9GTT8</accession>
<feature type="compositionally biased region" description="Acidic residues" evidence="11">
    <location>
        <begin position="50"/>
        <end position="59"/>
    </location>
</feature>
<evidence type="ECO:0000256" key="4">
    <source>
        <dbReference type="ARBA" id="ARBA00022679"/>
    </source>
</evidence>
<proteinExistence type="inferred from homology"/>
<evidence type="ECO:0000313" key="14">
    <source>
        <dbReference type="EMBL" id="CAM0145799.1"/>
    </source>
</evidence>
<keyword evidence="6" id="KW-0418">Kinase</keyword>
<dbReference type="SUPFAM" id="SSF56112">
    <property type="entry name" value="Protein kinase-like (PK-like)"/>
    <property type="match status" value="1"/>
</dbReference>
<dbReference type="PROSITE" id="PS50011">
    <property type="entry name" value="PROTEIN_KINASE_DOM"/>
    <property type="match status" value="1"/>
</dbReference>
<keyword evidence="4" id="KW-0808">Transferase</keyword>
<protein>
    <recommendedName>
        <fullName evidence="2">non-specific serine/threonine protein kinase</fullName>
        <ecNumber evidence="2">2.7.11.1</ecNumber>
    </recommendedName>
</protein>
<reference evidence="14 15" key="1">
    <citation type="submission" date="2024-10" db="EMBL/GenBank/DDBJ databases">
        <authorList>
            <person name="Ryan C."/>
        </authorList>
    </citation>
    <scope>NUCLEOTIDE SEQUENCE [LARGE SCALE GENOMIC DNA]</scope>
</reference>
<comment type="catalytic activity">
    <reaction evidence="8">
        <text>L-threonyl-[protein] + ATP = O-phospho-L-threonyl-[protein] + ADP + H(+)</text>
        <dbReference type="Rhea" id="RHEA:46608"/>
        <dbReference type="Rhea" id="RHEA-COMP:11060"/>
        <dbReference type="Rhea" id="RHEA-COMP:11605"/>
        <dbReference type="ChEBI" id="CHEBI:15378"/>
        <dbReference type="ChEBI" id="CHEBI:30013"/>
        <dbReference type="ChEBI" id="CHEBI:30616"/>
        <dbReference type="ChEBI" id="CHEBI:61977"/>
        <dbReference type="ChEBI" id="CHEBI:456216"/>
        <dbReference type="EC" id="2.7.11.1"/>
    </reaction>
</comment>
<organism evidence="14 15">
    <name type="scientific">Urochloa decumbens</name>
    <dbReference type="NCBI Taxonomy" id="240449"/>
    <lineage>
        <taxon>Eukaryota</taxon>
        <taxon>Viridiplantae</taxon>
        <taxon>Streptophyta</taxon>
        <taxon>Embryophyta</taxon>
        <taxon>Tracheophyta</taxon>
        <taxon>Spermatophyta</taxon>
        <taxon>Magnoliopsida</taxon>
        <taxon>Liliopsida</taxon>
        <taxon>Poales</taxon>
        <taxon>Poaceae</taxon>
        <taxon>PACMAD clade</taxon>
        <taxon>Panicoideae</taxon>
        <taxon>Panicodae</taxon>
        <taxon>Paniceae</taxon>
        <taxon>Melinidinae</taxon>
        <taxon>Urochloa</taxon>
    </lineage>
</organism>
<evidence type="ECO:0000256" key="7">
    <source>
        <dbReference type="ARBA" id="ARBA00022840"/>
    </source>
</evidence>
<dbReference type="AlphaFoldDB" id="A0ABC9GTT8"/>
<feature type="binding site" evidence="10">
    <location>
        <position position="725"/>
    </location>
    <ligand>
        <name>ATP</name>
        <dbReference type="ChEBI" id="CHEBI:30616"/>
    </ligand>
</feature>
<evidence type="ECO:0000256" key="10">
    <source>
        <dbReference type="PROSITE-ProRule" id="PRU10141"/>
    </source>
</evidence>
<name>A0ABC9GTT8_9POAL</name>
<dbReference type="InterPro" id="IPR008271">
    <property type="entry name" value="Ser/Thr_kinase_AS"/>
</dbReference>
<comment type="catalytic activity">
    <reaction evidence="9">
        <text>L-seryl-[protein] + ATP = O-phospho-L-seryl-[protein] + ADP + H(+)</text>
        <dbReference type="Rhea" id="RHEA:17989"/>
        <dbReference type="Rhea" id="RHEA-COMP:9863"/>
        <dbReference type="Rhea" id="RHEA-COMP:11604"/>
        <dbReference type="ChEBI" id="CHEBI:15378"/>
        <dbReference type="ChEBI" id="CHEBI:29999"/>
        <dbReference type="ChEBI" id="CHEBI:30616"/>
        <dbReference type="ChEBI" id="CHEBI:83421"/>
        <dbReference type="ChEBI" id="CHEBI:456216"/>
        <dbReference type="EC" id="2.7.11.1"/>
    </reaction>
</comment>
<evidence type="ECO:0000256" key="5">
    <source>
        <dbReference type="ARBA" id="ARBA00022741"/>
    </source>
</evidence>
<feature type="domain" description="Protein kinase" evidence="12">
    <location>
        <begin position="697"/>
        <end position="876"/>
    </location>
</feature>
<dbReference type="Pfam" id="PF14381">
    <property type="entry name" value="EDR1_CTR1_ARMC3_pept"/>
    <property type="match status" value="1"/>
</dbReference>
<dbReference type="GO" id="GO:0004674">
    <property type="term" value="F:protein serine/threonine kinase activity"/>
    <property type="evidence" value="ECO:0007669"/>
    <property type="project" value="UniProtKB-KW"/>
</dbReference>
<keyword evidence="7 10" id="KW-0067">ATP-binding</keyword>
<evidence type="ECO:0000256" key="8">
    <source>
        <dbReference type="ARBA" id="ARBA00047899"/>
    </source>
</evidence>
<dbReference type="SMART" id="SM00220">
    <property type="entry name" value="S_TKc"/>
    <property type="match status" value="1"/>
</dbReference>
<dbReference type="PROSITE" id="PS00107">
    <property type="entry name" value="PROTEIN_KINASE_ATP"/>
    <property type="match status" value="1"/>
</dbReference>
<evidence type="ECO:0000256" key="3">
    <source>
        <dbReference type="ARBA" id="ARBA00022527"/>
    </source>
</evidence>
<evidence type="ECO:0000256" key="6">
    <source>
        <dbReference type="ARBA" id="ARBA00022777"/>
    </source>
</evidence>
<evidence type="ECO:0000256" key="9">
    <source>
        <dbReference type="ARBA" id="ARBA00048679"/>
    </source>
</evidence>
<dbReference type="InterPro" id="IPR017441">
    <property type="entry name" value="Protein_kinase_ATP_BS"/>
</dbReference>
<dbReference type="EC" id="2.7.11.1" evidence="2"/>
<dbReference type="EMBL" id="CAXIPR030000349">
    <property type="protein sequence ID" value="CAM0145799.1"/>
    <property type="molecule type" value="Genomic_DNA"/>
</dbReference>
<dbReference type="InterPro" id="IPR055164">
    <property type="entry name" value="EDR1/CTR1/ARMC3-like_pept-like"/>
</dbReference>
<dbReference type="Proteomes" id="UP001497457">
    <property type="component" value="Chromosome 16b"/>
</dbReference>
<feature type="region of interest" description="Disordered" evidence="11">
    <location>
        <begin position="454"/>
        <end position="479"/>
    </location>
</feature>
<feature type="compositionally biased region" description="Low complexity" evidence="11">
    <location>
        <begin position="35"/>
        <end position="49"/>
    </location>
</feature>
<feature type="region of interest" description="Disordered" evidence="11">
    <location>
        <begin position="1"/>
        <end position="59"/>
    </location>
</feature>
<evidence type="ECO:0000313" key="13">
    <source>
        <dbReference type="EMBL" id="CAL4941994.1"/>
    </source>
</evidence>
<dbReference type="Proteomes" id="UP001497457">
    <property type="component" value="Unassembled WGS sequence"/>
</dbReference>
<keyword evidence="5 10" id="KW-0547">Nucleotide-binding</keyword>
<dbReference type="EMBL" id="OZ075126">
    <property type="protein sequence ID" value="CAL4941994.1"/>
    <property type="molecule type" value="Genomic_DNA"/>
</dbReference>
<dbReference type="InterPro" id="IPR051681">
    <property type="entry name" value="Ser/Thr_Kinases-Pseudokinases"/>
</dbReference>
<evidence type="ECO:0000259" key="12">
    <source>
        <dbReference type="PROSITE" id="PS50011"/>
    </source>
</evidence>
<dbReference type="PANTHER" id="PTHR44329:SF284">
    <property type="entry name" value="SERINE_THREONINE-PROTEIN KINASE EDR1-LIKE ISOFORM X2"/>
    <property type="match status" value="1"/>
</dbReference>
<keyword evidence="15" id="KW-1185">Reference proteome</keyword>
<dbReference type="Gene3D" id="1.10.510.10">
    <property type="entry name" value="Transferase(Phosphotransferase) domain 1"/>
    <property type="match status" value="1"/>
</dbReference>
<dbReference type="PROSITE" id="PS00108">
    <property type="entry name" value="PROTEIN_KINASE_ST"/>
    <property type="match status" value="1"/>
</dbReference>
<comment type="similarity">
    <text evidence="1">Belongs to the protein kinase superfamily. TKL Ser/Thr protein kinase family. RAF subfamily.</text>
</comment>
<evidence type="ECO:0000256" key="2">
    <source>
        <dbReference type="ARBA" id="ARBA00012513"/>
    </source>
</evidence>
<evidence type="ECO:0000256" key="11">
    <source>
        <dbReference type="SAM" id="MobiDB-lite"/>
    </source>
</evidence>
<dbReference type="GO" id="GO:0005524">
    <property type="term" value="F:ATP binding"/>
    <property type="evidence" value="ECO:0007669"/>
    <property type="project" value="UniProtKB-UniRule"/>
</dbReference>
<dbReference type="Pfam" id="PF07714">
    <property type="entry name" value="PK_Tyr_Ser-Thr"/>
    <property type="match status" value="1"/>
</dbReference>
<dbReference type="InterPro" id="IPR001245">
    <property type="entry name" value="Ser-Thr/Tyr_kinase_cat_dom"/>
</dbReference>
<keyword evidence="3" id="KW-0723">Serine/threonine-protein kinase</keyword>
<dbReference type="InterPro" id="IPR011009">
    <property type="entry name" value="Kinase-like_dom_sf"/>
</dbReference>
<feature type="compositionally biased region" description="Basic and acidic residues" evidence="11">
    <location>
        <begin position="459"/>
        <end position="472"/>
    </location>
</feature>
<evidence type="ECO:0000256" key="1">
    <source>
        <dbReference type="ARBA" id="ARBA00010507"/>
    </source>
</evidence>
<evidence type="ECO:0000313" key="15">
    <source>
        <dbReference type="Proteomes" id="UP001497457"/>
    </source>
</evidence>
<dbReference type="Gene3D" id="3.30.200.20">
    <property type="entry name" value="Phosphorylase Kinase, domain 1"/>
    <property type="match status" value="1"/>
</dbReference>